<organism evidence="1">
    <name type="scientific">Sipha flava</name>
    <name type="common">yellow sugarcane aphid</name>
    <dbReference type="NCBI Taxonomy" id="143950"/>
    <lineage>
        <taxon>Eukaryota</taxon>
        <taxon>Metazoa</taxon>
        <taxon>Ecdysozoa</taxon>
        <taxon>Arthropoda</taxon>
        <taxon>Hexapoda</taxon>
        <taxon>Insecta</taxon>
        <taxon>Pterygota</taxon>
        <taxon>Neoptera</taxon>
        <taxon>Paraneoptera</taxon>
        <taxon>Hemiptera</taxon>
        <taxon>Sternorrhyncha</taxon>
        <taxon>Aphidomorpha</taxon>
        <taxon>Aphidoidea</taxon>
        <taxon>Aphididae</taxon>
        <taxon>Sipha</taxon>
    </lineage>
</organism>
<dbReference type="AlphaFoldDB" id="A0A2S2QGK1"/>
<accession>A0A2S2QGK1</accession>
<reference evidence="1" key="1">
    <citation type="submission" date="2018-04" db="EMBL/GenBank/DDBJ databases">
        <title>Transcriptome assembly of Sipha flava.</title>
        <authorList>
            <person name="Scully E.D."/>
            <person name="Geib S.M."/>
            <person name="Palmer N.A."/>
            <person name="Koch K."/>
            <person name="Bradshaw J."/>
            <person name="Heng-Moss T."/>
            <person name="Sarath G."/>
        </authorList>
    </citation>
    <scope>NUCLEOTIDE SEQUENCE</scope>
</reference>
<dbReference type="EMBL" id="GGMS01007099">
    <property type="protein sequence ID" value="MBY76302.1"/>
    <property type="molecule type" value="Transcribed_RNA"/>
</dbReference>
<protein>
    <submittedName>
        <fullName evidence="1">Uncharacterized protein</fullName>
    </submittedName>
</protein>
<evidence type="ECO:0000313" key="1">
    <source>
        <dbReference type="EMBL" id="MBY76302.1"/>
    </source>
</evidence>
<dbReference type="PANTHER" id="PTHR10773">
    <property type="entry name" value="DNA-DIRECTED RNA POLYMERASES I, II, AND III SUBUNIT RPABC2"/>
    <property type="match status" value="1"/>
</dbReference>
<proteinExistence type="predicted"/>
<sequence>MDLQSVLICPTTDASAMFYKQKIQLHNFIIYRLNDKDVTLYVWHEGNGNVSANEFTSCIIQYIDTLPNEVTEVILISDGCNYQNRNKTLACALSTLAKTKSITIEQLFLTKGHTMMEADNVHSTQEHYFKSPIYSPGDYISRMRLARHNQPYKINVLDYSFFKNYDDVCSLTSLCPRKKTGDTVVTDICKIQYTHEREILYKTEFEDGWTKLPEQKKVKITRRTVIESQKLTNLYNAPLPISDTKFKDLQSLKPVIDKEYHPFYDILPHSKEKKKNKI</sequence>
<name>A0A2S2QGK1_9HEMI</name>
<gene>
    <name evidence="1" type="ORF">g.31537</name>
</gene>
<dbReference type="PANTHER" id="PTHR10773:SF19">
    <property type="match status" value="1"/>
</dbReference>